<keyword evidence="4" id="KW-0472">Membrane</keyword>
<evidence type="ECO:0000313" key="7">
    <source>
        <dbReference type="Proteomes" id="UP000823912"/>
    </source>
</evidence>
<dbReference type="Gene3D" id="2.40.50.100">
    <property type="match status" value="1"/>
</dbReference>
<dbReference type="Proteomes" id="UP000823912">
    <property type="component" value="Unassembled WGS sequence"/>
</dbReference>
<keyword evidence="4" id="KW-1133">Transmembrane helix</keyword>
<comment type="caution">
    <text evidence="6">The sequence shown here is derived from an EMBL/GenBank/DDBJ whole genome shotgun (WGS) entry which is preliminary data.</text>
</comment>
<evidence type="ECO:0000256" key="1">
    <source>
        <dbReference type="ARBA" id="ARBA00004196"/>
    </source>
</evidence>
<dbReference type="AlphaFoldDB" id="A0A9D1E7S1"/>
<dbReference type="GO" id="GO:0030313">
    <property type="term" value="C:cell envelope"/>
    <property type="evidence" value="ECO:0007669"/>
    <property type="project" value="UniProtKB-SubCell"/>
</dbReference>
<evidence type="ECO:0000259" key="5">
    <source>
        <dbReference type="Pfam" id="PF25990"/>
    </source>
</evidence>
<organism evidence="6 7">
    <name type="scientific">Candidatus Pullilachnospira gallistercoris</name>
    <dbReference type="NCBI Taxonomy" id="2840911"/>
    <lineage>
        <taxon>Bacteria</taxon>
        <taxon>Bacillati</taxon>
        <taxon>Bacillota</taxon>
        <taxon>Clostridia</taxon>
        <taxon>Lachnospirales</taxon>
        <taxon>Lachnospiraceae</taxon>
        <taxon>Lachnospiraceae incertae sedis</taxon>
        <taxon>Candidatus Pullilachnospira</taxon>
    </lineage>
</organism>
<proteinExistence type="predicted"/>
<feature type="transmembrane region" description="Helical" evidence="4">
    <location>
        <begin position="12"/>
        <end position="31"/>
    </location>
</feature>
<dbReference type="Pfam" id="PF25990">
    <property type="entry name" value="Beta-barrel_YknX"/>
    <property type="match status" value="1"/>
</dbReference>
<dbReference type="Gene3D" id="2.40.30.170">
    <property type="match status" value="1"/>
</dbReference>
<reference evidence="6" key="1">
    <citation type="submission" date="2020-10" db="EMBL/GenBank/DDBJ databases">
        <authorList>
            <person name="Gilroy R."/>
        </authorList>
    </citation>
    <scope>NUCLEOTIDE SEQUENCE</scope>
    <source>
        <strain evidence="6">ChiSjej5B23-6657</strain>
    </source>
</reference>
<name>A0A9D1E7S1_9FIRM</name>
<dbReference type="PANTHER" id="PTHR32347">
    <property type="entry name" value="EFFLUX SYSTEM COMPONENT YKNX-RELATED"/>
    <property type="match status" value="1"/>
</dbReference>
<comment type="subcellular location">
    <subcellularLocation>
        <location evidence="1">Cell envelope</location>
    </subcellularLocation>
</comment>
<evidence type="ECO:0000256" key="3">
    <source>
        <dbReference type="SAM" id="Coils"/>
    </source>
</evidence>
<evidence type="ECO:0000256" key="2">
    <source>
        <dbReference type="ARBA" id="ARBA00023054"/>
    </source>
</evidence>
<sequence length="512" mass="54810">MKNGIKGHKKIFLGIVVAVVILIVVLIAVFGRGGKDDSAKDDQQTATVERRTLAESVSATGTFQASDDVSVSADIMNTTVQEVRVSVGDTVAAGDVICVLDTADLQERLADAQENLSDTESQTNRTVDSARRNLEQAQKNRDEALANVDPDISDAYNDWQEASARYQDLQNQYNAAVAQRDQITAANGGVADVTNSAYWQAQQQVTSLEAQMNTAKSTMELNQRNYQDLADSREDTIRQINDTYQNQLDTYNTTIENSSTAGDTQRDQIEELQDQIDAAVVTAPIGGLVTSLYVEPGDDYNGGMIAAVENVDTFEVTAEIDEYDINKIQVGQEAIIRTNATGDLELSGTVTSIAPKASGGSSILDTGSGSSDMFSFDLSSMMGGSYANGSTGGNVTYTVTIVVNTPCDQLKIGMTAKLSIILQQGENVLSVPFDALQQADDGSYYIEEITSVNEDGTSETKQIPVTTGLESDYYVEIIGDDVKEGMEVLIPEAEGGNSLEDLISSGGAMEGI</sequence>
<evidence type="ECO:0000313" key="6">
    <source>
        <dbReference type="EMBL" id="HIR69955.1"/>
    </source>
</evidence>
<keyword evidence="4" id="KW-0812">Transmembrane</keyword>
<feature type="domain" description="YknX-like beta-barrel" evidence="5">
    <location>
        <begin position="314"/>
        <end position="358"/>
    </location>
</feature>
<gene>
    <name evidence="6" type="ORF">IAA55_01595</name>
</gene>
<dbReference type="InterPro" id="IPR050465">
    <property type="entry name" value="UPF0194_transport"/>
</dbReference>
<dbReference type="SUPFAM" id="SSF111369">
    <property type="entry name" value="HlyD-like secretion proteins"/>
    <property type="match status" value="2"/>
</dbReference>
<evidence type="ECO:0000256" key="4">
    <source>
        <dbReference type="SAM" id="Phobius"/>
    </source>
</evidence>
<dbReference type="InterPro" id="IPR058636">
    <property type="entry name" value="Beta-barrel_YknX"/>
</dbReference>
<keyword evidence="2 3" id="KW-0175">Coiled coil</keyword>
<dbReference type="PANTHER" id="PTHR32347:SF14">
    <property type="entry name" value="EFFLUX SYSTEM COMPONENT YKNX-RELATED"/>
    <property type="match status" value="1"/>
</dbReference>
<dbReference type="EMBL" id="DVHM01000031">
    <property type="protein sequence ID" value="HIR69955.1"/>
    <property type="molecule type" value="Genomic_DNA"/>
</dbReference>
<protein>
    <submittedName>
        <fullName evidence="6">Biotin/lipoyl-binding protein</fullName>
    </submittedName>
</protein>
<feature type="coiled-coil region" evidence="3">
    <location>
        <begin position="102"/>
        <end position="186"/>
    </location>
</feature>
<accession>A0A9D1E7S1</accession>
<reference evidence="6" key="2">
    <citation type="journal article" date="2021" name="PeerJ">
        <title>Extensive microbial diversity within the chicken gut microbiome revealed by metagenomics and culture.</title>
        <authorList>
            <person name="Gilroy R."/>
            <person name="Ravi A."/>
            <person name="Getino M."/>
            <person name="Pursley I."/>
            <person name="Horton D.L."/>
            <person name="Alikhan N.F."/>
            <person name="Baker D."/>
            <person name="Gharbi K."/>
            <person name="Hall N."/>
            <person name="Watson M."/>
            <person name="Adriaenssens E.M."/>
            <person name="Foster-Nyarko E."/>
            <person name="Jarju S."/>
            <person name="Secka A."/>
            <person name="Antonio M."/>
            <person name="Oren A."/>
            <person name="Chaudhuri R.R."/>
            <person name="La Ragione R."/>
            <person name="Hildebrand F."/>
            <person name="Pallen M.J."/>
        </authorList>
    </citation>
    <scope>NUCLEOTIDE SEQUENCE</scope>
    <source>
        <strain evidence="6">ChiSjej5B23-6657</strain>
    </source>
</reference>